<evidence type="ECO:0000256" key="1">
    <source>
        <dbReference type="ARBA" id="ARBA00004651"/>
    </source>
</evidence>
<keyword evidence="4" id="KW-1133">Transmembrane helix</keyword>
<evidence type="ECO:0000256" key="2">
    <source>
        <dbReference type="ARBA" id="ARBA00022448"/>
    </source>
</evidence>
<organism evidence="5">
    <name type="scientific">Tanacetum cinerariifolium</name>
    <name type="common">Dalmatian daisy</name>
    <name type="synonym">Chrysanthemum cinerariifolium</name>
    <dbReference type="NCBI Taxonomy" id="118510"/>
    <lineage>
        <taxon>Eukaryota</taxon>
        <taxon>Viridiplantae</taxon>
        <taxon>Streptophyta</taxon>
        <taxon>Embryophyta</taxon>
        <taxon>Tracheophyta</taxon>
        <taxon>Spermatophyta</taxon>
        <taxon>Magnoliopsida</taxon>
        <taxon>eudicotyledons</taxon>
        <taxon>Gunneridae</taxon>
        <taxon>Pentapetalae</taxon>
        <taxon>asterids</taxon>
        <taxon>campanulids</taxon>
        <taxon>Asterales</taxon>
        <taxon>Asteraceae</taxon>
        <taxon>Asteroideae</taxon>
        <taxon>Anthemideae</taxon>
        <taxon>Anthemidinae</taxon>
        <taxon>Tanacetum</taxon>
    </lineage>
</organism>
<keyword evidence="3" id="KW-1003">Cell membrane</keyword>
<reference evidence="5" key="1">
    <citation type="journal article" date="2019" name="Sci. Rep.">
        <title>Draft genome of Tanacetum cinerariifolium, the natural source of mosquito coil.</title>
        <authorList>
            <person name="Yamashiro T."/>
            <person name="Shiraishi A."/>
            <person name="Satake H."/>
            <person name="Nakayama K."/>
        </authorList>
    </citation>
    <scope>NUCLEOTIDE SEQUENCE</scope>
</reference>
<gene>
    <name evidence="5" type="ORF">Tci_047753</name>
</gene>
<keyword evidence="2" id="KW-0813">Transport</keyword>
<evidence type="ECO:0000256" key="3">
    <source>
        <dbReference type="ARBA" id="ARBA00022475"/>
    </source>
</evidence>
<dbReference type="Gene3D" id="1.20.1740.10">
    <property type="entry name" value="Amino acid/polyamine transporter I"/>
    <property type="match status" value="1"/>
</dbReference>
<evidence type="ECO:0000313" key="5">
    <source>
        <dbReference type="EMBL" id="GEU75775.1"/>
    </source>
</evidence>
<keyword evidence="4" id="KW-0472">Membrane</keyword>
<dbReference type="PANTHER" id="PTHR45826:SF2">
    <property type="entry name" value="AMINO ACID TRANSPORTER"/>
    <property type="match status" value="1"/>
</dbReference>
<protein>
    <submittedName>
        <fullName evidence="5">Probable polyamine transporter At1g31830 isoform X1</fullName>
    </submittedName>
</protein>
<sequence length="176" mass="19405">MQKLRNTGHKQTSIPMVGHNVEYSGGPFGIEDSVRAAGPFLALIGFLVFAVIWSVPEALITAEMGTMFPEDGGYVIWVSSALGPYWGFQQDILQVSSIFVEFIFAELNWGGVHKRVQPVVDIILIAYSFGVDRSPLVKTVISEQYLICKASNDGNEKLPFLSKIPPDFQEIQVLGL</sequence>
<dbReference type="PANTHER" id="PTHR45826">
    <property type="entry name" value="POLYAMINE TRANSPORTER PUT1"/>
    <property type="match status" value="1"/>
</dbReference>
<dbReference type="AlphaFoldDB" id="A0A6L2MTR5"/>
<dbReference type="GO" id="GO:0022857">
    <property type="term" value="F:transmembrane transporter activity"/>
    <property type="evidence" value="ECO:0007669"/>
    <property type="project" value="InterPro"/>
</dbReference>
<dbReference type="GO" id="GO:0005886">
    <property type="term" value="C:plasma membrane"/>
    <property type="evidence" value="ECO:0007669"/>
    <property type="project" value="UniProtKB-SubCell"/>
</dbReference>
<comment type="caution">
    <text evidence="5">The sequence shown here is derived from an EMBL/GenBank/DDBJ whole genome shotgun (WGS) entry which is preliminary data.</text>
</comment>
<comment type="subcellular location">
    <subcellularLocation>
        <location evidence="1">Cell membrane</location>
        <topology evidence="1">Multi-pass membrane protein</topology>
    </subcellularLocation>
</comment>
<accession>A0A6L2MTR5</accession>
<name>A0A6L2MTR5_TANCI</name>
<dbReference type="EMBL" id="BKCJ010007147">
    <property type="protein sequence ID" value="GEU75775.1"/>
    <property type="molecule type" value="Genomic_DNA"/>
</dbReference>
<dbReference type="InterPro" id="IPR044566">
    <property type="entry name" value="RMV1-like"/>
</dbReference>
<feature type="transmembrane region" description="Helical" evidence="4">
    <location>
        <begin position="36"/>
        <end position="55"/>
    </location>
</feature>
<evidence type="ECO:0000256" key="4">
    <source>
        <dbReference type="SAM" id="Phobius"/>
    </source>
</evidence>
<proteinExistence type="predicted"/>
<keyword evidence="4" id="KW-0812">Transmembrane</keyword>